<dbReference type="GO" id="GO:0030424">
    <property type="term" value="C:axon"/>
    <property type="evidence" value="ECO:0007669"/>
    <property type="project" value="TreeGrafter"/>
</dbReference>
<evidence type="ECO:0000256" key="3">
    <source>
        <dbReference type="SAM" id="Coils"/>
    </source>
</evidence>
<sequence>MQELNDRFANFIDKVCFLEQQNKILLVELEQLKVKGTPRVRDLYEEEMRDLRRQVDLLTNEKAGVEVERDNLADYLREKLQDVMIQREEAESNLQSESCIDLESKLKSLQEEIIVLKKLHEEEICELQAQIQEHIQIDLIAALHSVRQQYENVAAKNLQDEKAYQEANEYDQQIQAL</sequence>
<dbReference type="EMBL" id="KV929380">
    <property type="protein sequence ID" value="PIO34436.1"/>
    <property type="molecule type" value="Genomic_DNA"/>
</dbReference>
<organism evidence="5 6">
    <name type="scientific">Aquarana catesbeiana</name>
    <name type="common">American bullfrog</name>
    <name type="synonym">Rana catesbeiana</name>
    <dbReference type="NCBI Taxonomy" id="8400"/>
    <lineage>
        <taxon>Eukaryota</taxon>
        <taxon>Metazoa</taxon>
        <taxon>Chordata</taxon>
        <taxon>Craniata</taxon>
        <taxon>Vertebrata</taxon>
        <taxon>Euteleostomi</taxon>
        <taxon>Amphibia</taxon>
        <taxon>Batrachia</taxon>
        <taxon>Anura</taxon>
        <taxon>Neobatrachia</taxon>
        <taxon>Ranoidea</taxon>
        <taxon>Ranidae</taxon>
        <taxon>Aquarana</taxon>
    </lineage>
</organism>
<dbReference type="GO" id="GO:0005737">
    <property type="term" value="C:cytoplasm"/>
    <property type="evidence" value="ECO:0007669"/>
    <property type="project" value="TreeGrafter"/>
</dbReference>
<keyword evidence="6" id="KW-1185">Reference proteome</keyword>
<dbReference type="OrthoDB" id="9908673at2759"/>
<dbReference type="GO" id="GO:0045109">
    <property type="term" value="P:intermediate filament organization"/>
    <property type="evidence" value="ECO:0007669"/>
    <property type="project" value="TreeGrafter"/>
</dbReference>
<evidence type="ECO:0000313" key="5">
    <source>
        <dbReference type="EMBL" id="PIO34436.1"/>
    </source>
</evidence>
<dbReference type="GO" id="GO:0005200">
    <property type="term" value="F:structural constituent of cytoskeleton"/>
    <property type="evidence" value="ECO:0007669"/>
    <property type="project" value="TreeGrafter"/>
</dbReference>
<dbReference type="InterPro" id="IPR050405">
    <property type="entry name" value="Intermediate_filament"/>
</dbReference>
<dbReference type="GO" id="GO:0005886">
    <property type="term" value="C:plasma membrane"/>
    <property type="evidence" value="ECO:0007669"/>
    <property type="project" value="TreeGrafter"/>
</dbReference>
<evidence type="ECO:0000256" key="2">
    <source>
        <dbReference type="ARBA" id="ARBA00023054"/>
    </source>
</evidence>
<dbReference type="SUPFAM" id="SSF64593">
    <property type="entry name" value="Intermediate filament protein, coiled coil region"/>
    <property type="match status" value="1"/>
</dbReference>
<dbReference type="Pfam" id="PF00038">
    <property type="entry name" value="Filament"/>
    <property type="match status" value="1"/>
</dbReference>
<protein>
    <recommendedName>
        <fullName evidence="4">IF rod domain-containing protein</fullName>
    </recommendedName>
</protein>
<gene>
    <name evidence="5" type="ORF">AB205_0037530</name>
</gene>
<dbReference type="Proteomes" id="UP000228934">
    <property type="component" value="Unassembled WGS sequence"/>
</dbReference>
<dbReference type="PROSITE" id="PS51842">
    <property type="entry name" value="IF_ROD_2"/>
    <property type="match status" value="1"/>
</dbReference>
<feature type="coiled-coil region" evidence="3">
    <location>
        <begin position="41"/>
        <end position="126"/>
    </location>
</feature>
<dbReference type="SMART" id="SM01391">
    <property type="entry name" value="Filament"/>
    <property type="match status" value="1"/>
</dbReference>
<reference evidence="6" key="1">
    <citation type="journal article" date="2017" name="Nat. Commun.">
        <title>The North American bullfrog draft genome provides insight into hormonal regulation of long noncoding RNA.</title>
        <authorList>
            <person name="Hammond S.A."/>
            <person name="Warren R.L."/>
            <person name="Vandervalk B.P."/>
            <person name="Kucuk E."/>
            <person name="Khan H."/>
            <person name="Gibb E.A."/>
            <person name="Pandoh P."/>
            <person name="Kirk H."/>
            <person name="Zhao Y."/>
            <person name="Jones M."/>
            <person name="Mungall A.J."/>
            <person name="Coope R."/>
            <person name="Pleasance S."/>
            <person name="Moore R.A."/>
            <person name="Holt R.A."/>
            <person name="Round J.M."/>
            <person name="Ohora S."/>
            <person name="Walle B.V."/>
            <person name="Veldhoen N."/>
            <person name="Helbing C.C."/>
            <person name="Birol I."/>
        </authorList>
    </citation>
    <scope>NUCLEOTIDE SEQUENCE [LARGE SCALE GENOMIC DNA]</scope>
</reference>
<keyword evidence="1" id="KW-0403">Intermediate filament</keyword>
<evidence type="ECO:0000256" key="1">
    <source>
        <dbReference type="ARBA" id="ARBA00022754"/>
    </source>
</evidence>
<dbReference type="PANTHER" id="PTHR45652:SF5">
    <property type="entry name" value="VIMENTIN"/>
    <property type="match status" value="1"/>
</dbReference>
<evidence type="ECO:0000313" key="6">
    <source>
        <dbReference type="Proteomes" id="UP000228934"/>
    </source>
</evidence>
<dbReference type="GO" id="GO:0005882">
    <property type="term" value="C:intermediate filament"/>
    <property type="evidence" value="ECO:0007669"/>
    <property type="project" value="UniProtKB-KW"/>
</dbReference>
<feature type="domain" description="IF rod" evidence="4">
    <location>
        <begin position="1"/>
        <end position="177"/>
    </location>
</feature>
<proteinExistence type="predicted"/>
<accession>A0A2G9S2S0</accession>
<name>A0A2G9S2S0_AQUCT</name>
<dbReference type="Gene3D" id="1.20.5.1160">
    <property type="entry name" value="Vasodilator-stimulated phosphoprotein"/>
    <property type="match status" value="1"/>
</dbReference>
<evidence type="ECO:0000259" key="4">
    <source>
        <dbReference type="PROSITE" id="PS51842"/>
    </source>
</evidence>
<dbReference type="AlphaFoldDB" id="A0A2G9S2S0"/>
<keyword evidence="2 3" id="KW-0175">Coiled coil</keyword>
<dbReference type="InterPro" id="IPR039008">
    <property type="entry name" value="IF_rod_dom"/>
</dbReference>
<dbReference type="PANTHER" id="PTHR45652">
    <property type="entry name" value="GLIAL FIBRILLARY ACIDIC PROTEIN"/>
    <property type="match status" value="1"/>
</dbReference>